<keyword evidence="2" id="KW-1185">Reference proteome</keyword>
<protein>
    <submittedName>
        <fullName evidence="1">Nucleotidyltransferase domain-containing protein</fullName>
    </submittedName>
</protein>
<dbReference type="EMBL" id="JBDIML010000003">
    <property type="protein sequence ID" value="MEN2767567.1"/>
    <property type="molecule type" value="Genomic_DNA"/>
</dbReference>
<dbReference type="InterPro" id="IPR018775">
    <property type="entry name" value="RlaP"/>
</dbReference>
<dbReference type="PANTHER" id="PTHR34817:SF2">
    <property type="entry name" value="NUCLEOTIDYLTRANSFERASE"/>
    <property type="match status" value="1"/>
</dbReference>
<dbReference type="Pfam" id="PF10127">
    <property type="entry name" value="RlaP"/>
    <property type="match status" value="1"/>
</dbReference>
<evidence type="ECO:0000313" key="2">
    <source>
        <dbReference type="Proteomes" id="UP001444625"/>
    </source>
</evidence>
<dbReference type="RefSeq" id="WP_345825038.1">
    <property type="nucleotide sequence ID" value="NZ_JBDIML010000003.1"/>
</dbReference>
<dbReference type="Proteomes" id="UP001444625">
    <property type="component" value="Unassembled WGS sequence"/>
</dbReference>
<comment type="caution">
    <text evidence="1">The sequence shown here is derived from an EMBL/GenBank/DDBJ whole genome shotgun (WGS) entry which is preliminary data.</text>
</comment>
<dbReference type="PANTHER" id="PTHR34817">
    <property type="entry name" value="NUCLEOTIDYLTRANSFERASE"/>
    <property type="match status" value="1"/>
</dbReference>
<accession>A0ABU9XH40</accession>
<organism evidence="1 2">
    <name type="scientific">Ornithinibacillus xuwenensis</name>
    <dbReference type="NCBI Taxonomy" id="3144668"/>
    <lineage>
        <taxon>Bacteria</taxon>
        <taxon>Bacillati</taxon>
        <taxon>Bacillota</taxon>
        <taxon>Bacilli</taxon>
        <taxon>Bacillales</taxon>
        <taxon>Bacillaceae</taxon>
        <taxon>Ornithinibacillus</taxon>
    </lineage>
</organism>
<gene>
    <name evidence="1" type="ORF">ABC228_10240</name>
</gene>
<reference evidence="1 2" key="1">
    <citation type="submission" date="2024-05" db="EMBL/GenBank/DDBJ databases">
        <authorList>
            <person name="Haq I."/>
            <person name="Ullah Z."/>
            <person name="Ahmad R."/>
            <person name="Li M."/>
            <person name="Tong Y."/>
        </authorList>
    </citation>
    <scope>NUCLEOTIDE SEQUENCE [LARGE SCALE GENOMIC DNA]</scope>
    <source>
        <strain evidence="1 2">16A2E</strain>
    </source>
</reference>
<proteinExistence type="predicted"/>
<sequence>MNENILSNLMQIEEDHKIKILYACEAGSRAWGYSSMESDYDVRFIYIHPIQYYLSIDAIGTGKREDIIERPIFNGLDLSGWELTKTLRLFRKSNPSLLEWLHSPIEYYQAYSTIQKMKEILPNFFSNKSCILHYLNTAKANYAKYQKGIMESNVKAILTMVRPILVANWIERFKEFPPLSFQHLVDTIISNNEFKHVVQHLMEAKITGTPFKIDHEDILLNFVLKEINRISTFAKTMEQTNQNETEILNKLFRTTLEEVWS</sequence>
<evidence type="ECO:0000313" key="1">
    <source>
        <dbReference type="EMBL" id="MEN2767567.1"/>
    </source>
</evidence>
<name>A0ABU9XH40_9BACI</name>